<dbReference type="InterPro" id="IPR021269">
    <property type="entry name" value="DUF2848"/>
</dbReference>
<organism evidence="1 2">
    <name type="scientific">Ancylobacter koreensis</name>
    <dbReference type="NCBI Taxonomy" id="266121"/>
    <lineage>
        <taxon>Bacteria</taxon>
        <taxon>Pseudomonadati</taxon>
        <taxon>Pseudomonadota</taxon>
        <taxon>Alphaproteobacteria</taxon>
        <taxon>Hyphomicrobiales</taxon>
        <taxon>Xanthobacteraceae</taxon>
        <taxon>Ancylobacter</taxon>
    </lineage>
</organism>
<dbReference type="RefSeq" id="WP_247199961.1">
    <property type="nucleotide sequence ID" value="NZ_JALKCG010000002.1"/>
</dbReference>
<evidence type="ECO:0000313" key="2">
    <source>
        <dbReference type="Proteomes" id="UP001202867"/>
    </source>
</evidence>
<reference evidence="1 2" key="1">
    <citation type="submission" date="2022-04" db="EMBL/GenBank/DDBJ databases">
        <authorList>
            <person name="Grouzdev D.S."/>
            <person name="Pantiukh K.S."/>
            <person name="Krutkina M.S."/>
        </authorList>
    </citation>
    <scope>NUCLEOTIDE SEQUENCE [LARGE SCALE GENOMIC DNA]</scope>
    <source>
        <strain evidence="1 2">Jip08</strain>
    </source>
</reference>
<protein>
    <submittedName>
        <fullName evidence="1">DUF2848 domain-containing protein</fullName>
    </submittedName>
</protein>
<accession>A0ABT0DL07</accession>
<gene>
    <name evidence="1" type="ORF">MWN33_07950</name>
</gene>
<reference evidence="2" key="2">
    <citation type="submission" date="2023-07" db="EMBL/GenBank/DDBJ databases">
        <title>Ancylobacter moscoviensis sp. nov., facultatively methylotrophic bacteria from activated sludge and the reclassification of Starkeya novella (Starkey 1934) Kelly et al. 2000 as Ancylobacter novellus comb. nov., Starkeya koreensis Im et al. 2006 as Ancylobacter koreensis comb.nov., Angulomicrobium tetraedrale Vasil'eva et al. 1986 as Ancylobacter tetraedralis comb. nov., Angulomicrobium amanitiforme Fritz et al. 2004 as Ancylobacter amanitiformis comb. nov. and Methylorhabdus multivorans Doronina et al. 1996 as Ancylobacter multivorans comb. nov. and emended description of the genus Ancylobacter.</title>
        <authorList>
            <person name="Doronina N."/>
            <person name="Chemodurova A."/>
            <person name="Grouzdev D."/>
            <person name="Koziaeva V."/>
            <person name="Shi W."/>
            <person name="Wu L."/>
            <person name="Kaparullina E."/>
        </authorList>
    </citation>
    <scope>NUCLEOTIDE SEQUENCE [LARGE SCALE GENOMIC DNA]</scope>
    <source>
        <strain evidence="2">Jip08</strain>
    </source>
</reference>
<dbReference type="InterPro" id="IPR036663">
    <property type="entry name" value="Fumarylacetoacetase_C_sf"/>
</dbReference>
<evidence type="ECO:0000313" key="1">
    <source>
        <dbReference type="EMBL" id="MCK0207966.1"/>
    </source>
</evidence>
<sequence>MTVTVAFTTPEGPLVATVDRVLAAGYTGRTRHLVEAHIEELKALGIGVPPHIPMLFPIIPGLLSQSTVTQVLGLDTSPEVEFVVFRQGGRDYVTVGSDQTDSVMEAQNAAIAKNLCLKSIATEAWPLDALVDHWDRLELTLTCEGVVMQHGALEQMMTPAQLQEFVAGHDGPQHEGRMIFSGTMEMHGRCPRASVEMVITLHDPVLERSIVHRYRVEPMLEIFPPKG</sequence>
<dbReference type="EMBL" id="JALKCG010000002">
    <property type="protein sequence ID" value="MCK0207966.1"/>
    <property type="molecule type" value="Genomic_DNA"/>
</dbReference>
<dbReference type="Proteomes" id="UP001202867">
    <property type="component" value="Unassembled WGS sequence"/>
</dbReference>
<keyword evidence="2" id="KW-1185">Reference proteome</keyword>
<dbReference type="Pfam" id="PF11010">
    <property type="entry name" value="DUF2848"/>
    <property type="match status" value="1"/>
</dbReference>
<proteinExistence type="predicted"/>
<name>A0ABT0DL07_9HYPH</name>
<comment type="caution">
    <text evidence="1">The sequence shown here is derived from an EMBL/GenBank/DDBJ whole genome shotgun (WGS) entry which is preliminary data.</text>
</comment>
<dbReference type="SUPFAM" id="SSF56529">
    <property type="entry name" value="FAH"/>
    <property type="match status" value="1"/>
</dbReference>